<keyword evidence="2" id="KW-1185">Reference proteome</keyword>
<comment type="caution">
    <text evidence="1">The sequence shown here is derived from an EMBL/GenBank/DDBJ whole genome shotgun (WGS) entry which is preliminary data.</text>
</comment>
<organism evidence="1 2">
    <name type="scientific">Sporothrix stenoceras</name>
    <dbReference type="NCBI Taxonomy" id="5173"/>
    <lineage>
        <taxon>Eukaryota</taxon>
        <taxon>Fungi</taxon>
        <taxon>Dikarya</taxon>
        <taxon>Ascomycota</taxon>
        <taxon>Pezizomycotina</taxon>
        <taxon>Sordariomycetes</taxon>
        <taxon>Sordariomycetidae</taxon>
        <taxon>Ophiostomatales</taxon>
        <taxon>Ophiostomataceae</taxon>
        <taxon>Sporothrix</taxon>
    </lineage>
</organism>
<sequence length="179" mass="19938">MFSNNKDRNKHRLDVAHYMRSGAPKMPGGEDKFHWALLVGPKIKDKTTRGRRFHAKESILASPIAWEYNEDETGTVQTLRLLTRAQIGKVKDMIVLEEILRSVPIRAGAVEGWNCVACVREVLEMVAKNDVAMATAVLDWTTTKGVLSNARLEGLKMVDDSGPNNIIGWSDEAVLPLVK</sequence>
<name>A0ABR3YHR2_9PEZI</name>
<dbReference type="Proteomes" id="UP001583186">
    <property type="component" value="Unassembled WGS sequence"/>
</dbReference>
<dbReference type="InterPro" id="IPR054208">
    <property type="entry name" value="DUF6914"/>
</dbReference>
<reference evidence="1 2" key="1">
    <citation type="journal article" date="2024" name="IMA Fungus">
        <title>IMA Genome - F19 : A genome assembly and annotation guide to empower mycologists, including annotated draft genome sequences of Ceratocystis pirilliformis, Diaporthe australafricana, Fusarium ophioides, Paecilomyces lecythidis, and Sporothrix stenoceras.</title>
        <authorList>
            <person name="Aylward J."/>
            <person name="Wilson A.M."/>
            <person name="Visagie C.M."/>
            <person name="Spraker J."/>
            <person name="Barnes I."/>
            <person name="Buitendag C."/>
            <person name="Ceriani C."/>
            <person name="Del Mar Angel L."/>
            <person name="du Plessis D."/>
            <person name="Fuchs T."/>
            <person name="Gasser K."/>
            <person name="Kramer D."/>
            <person name="Li W."/>
            <person name="Munsamy K."/>
            <person name="Piso A."/>
            <person name="Price J.L."/>
            <person name="Sonnekus B."/>
            <person name="Thomas C."/>
            <person name="van der Nest A."/>
            <person name="van Dijk A."/>
            <person name="van Heerden A."/>
            <person name="van Vuuren N."/>
            <person name="Yilmaz N."/>
            <person name="Duong T.A."/>
            <person name="van der Merwe N.A."/>
            <person name="Wingfield M.J."/>
            <person name="Wingfield B.D."/>
        </authorList>
    </citation>
    <scope>NUCLEOTIDE SEQUENCE [LARGE SCALE GENOMIC DNA]</scope>
    <source>
        <strain evidence="1 2">CMW 5346</strain>
    </source>
</reference>
<dbReference type="Pfam" id="PF21858">
    <property type="entry name" value="DUF6914"/>
    <property type="match status" value="1"/>
</dbReference>
<gene>
    <name evidence="1" type="ORF">Sste5346_010235</name>
</gene>
<protein>
    <submittedName>
        <fullName evidence="1">Uncharacterized protein</fullName>
    </submittedName>
</protein>
<dbReference type="EMBL" id="JAWCUI010000121">
    <property type="protein sequence ID" value="KAL1887412.1"/>
    <property type="molecule type" value="Genomic_DNA"/>
</dbReference>
<evidence type="ECO:0000313" key="2">
    <source>
        <dbReference type="Proteomes" id="UP001583186"/>
    </source>
</evidence>
<evidence type="ECO:0000313" key="1">
    <source>
        <dbReference type="EMBL" id="KAL1887412.1"/>
    </source>
</evidence>
<proteinExistence type="predicted"/>
<accession>A0ABR3YHR2</accession>